<protein>
    <submittedName>
        <fullName evidence="1">Uncharacterized protein</fullName>
    </submittedName>
</protein>
<keyword evidence="2" id="KW-1185">Reference proteome</keyword>
<proteinExistence type="predicted"/>
<organism evidence="1 2">
    <name type="scientific">Petrolisthes cinctipes</name>
    <name type="common">Flat porcelain crab</name>
    <dbReference type="NCBI Taxonomy" id="88211"/>
    <lineage>
        <taxon>Eukaryota</taxon>
        <taxon>Metazoa</taxon>
        <taxon>Ecdysozoa</taxon>
        <taxon>Arthropoda</taxon>
        <taxon>Crustacea</taxon>
        <taxon>Multicrustacea</taxon>
        <taxon>Malacostraca</taxon>
        <taxon>Eumalacostraca</taxon>
        <taxon>Eucarida</taxon>
        <taxon>Decapoda</taxon>
        <taxon>Pleocyemata</taxon>
        <taxon>Anomura</taxon>
        <taxon>Galatheoidea</taxon>
        <taxon>Porcellanidae</taxon>
        <taxon>Petrolisthes</taxon>
    </lineage>
</organism>
<evidence type="ECO:0000313" key="2">
    <source>
        <dbReference type="Proteomes" id="UP001286313"/>
    </source>
</evidence>
<dbReference type="AlphaFoldDB" id="A0AAE1BV23"/>
<evidence type="ECO:0000313" key="1">
    <source>
        <dbReference type="EMBL" id="KAK3857586.1"/>
    </source>
</evidence>
<comment type="caution">
    <text evidence="1">The sequence shown here is derived from an EMBL/GenBank/DDBJ whole genome shotgun (WGS) entry which is preliminary data.</text>
</comment>
<sequence length="94" mass="10433">MWVRQDDGRVLWVAGGKVGKEYGQRVVSCVGTMVVELAEVMGSWFVCGYDGGRGHRAAGSTFMGTKSGRDEGEAMALRRYSKLAELEDYSWRSF</sequence>
<dbReference type="Proteomes" id="UP001286313">
    <property type="component" value="Unassembled WGS sequence"/>
</dbReference>
<gene>
    <name evidence="1" type="ORF">Pcinc_036171</name>
</gene>
<accession>A0AAE1BV23</accession>
<dbReference type="EMBL" id="JAWQEG010005570">
    <property type="protein sequence ID" value="KAK3857586.1"/>
    <property type="molecule type" value="Genomic_DNA"/>
</dbReference>
<name>A0AAE1BV23_PETCI</name>
<reference evidence="1" key="1">
    <citation type="submission" date="2023-10" db="EMBL/GenBank/DDBJ databases">
        <title>Genome assemblies of two species of porcelain crab, Petrolisthes cinctipes and Petrolisthes manimaculis (Anomura: Porcellanidae).</title>
        <authorList>
            <person name="Angst P."/>
        </authorList>
    </citation>
    <scope>NUCLEOTIDE SEQUENCE</scope>
    <source>
        <strain evidence="1">PB745_01</strain>
        <tissue evidence="1">Gill</tissue>
    </source>
</reference>